<dbReference type="EMBL" id="CAUEEQ010049314">
    <property type="protein sequence ID" value="CAJ0960092.1"/>
    <property type="molecule type" value="Genomic_DNA"/>
</dbReference>
<name>A0ABN9M9A9_9NEOB</name>
<reference evidence="1" key="1">
    <citation type="submission" date="2023-07" db="EMBL/GenBank/DDBJ databases">
        <authorList>
            <person name="Stuckert A."/>
        </authorList>
    </citation>
    <scope>NUCLEOTIDE SEQUENCE</scope>
</reference>
<dbReference type="Proteomes" id="UP001176940">
    <property type="component" value="Unassembled WGS sequence"/>
</dbReference>
<proteinExistence type="predicted"/>
<accession>A0ABN9M9A9</accession>
<gene>
    <name evidence="1" type="ORF">RIMI_LOCUS17131589</name>
</gene>
<evidence type="ECO:0000313" key="2">
    <source>
        <dbReference type="Proteomes" id="UP001176940"/>
    </source>
</evidence>
<evidence type="ECO:0000313" key="1">
    <source>
        <dbReference type="EMBL" id="CAJ0960092.1"/>
    </source>
</evidence>
<comment type="caution">
    <text evidence="1">The sequence shown here is derived from an EMBL/GenBank/DDBJ whole genome shotgun (WGS) entry which is preliminary data.</text>
</comment>
<organism evidence="1 2">
    <name type="scientific">Ranitomeya imitator</name>
    <name type="common">mimic poison frog</name>
    <dbReference type="NCBI Taxonomy" id="111125"/>
    <lineage>
        <taxon>Eukaryota</taxon>
        <taxon>Metazoa</taxon>
        <taxon>Chordata</taxon>
        <taxon>Craniata</taxon>
        <taxon>Vertebrata</taxon>
        <taxon>Euteleostomi</taxon>
        <taxon>Amphibia</taxon>
        <taxon>Batrachia</taxon>
        <taxon>Anura</taxon>
        <taxon>Neobatrachia</taxon>
        <taxon>Hyloidea</taxon>
        <taxon>Dendrobatidae</taxon>
        <taxon>Dendrobatinae</taxon>
        <taxon>Ranitomeya</taxon>
    </lineage>
</organism>
<dbReference type="PANTHER" id="PTHR21301">
    <property type="entry name" value="REVERSE TRANSCRIPTASE"/>
    <property type="match status" value="1"/>
</dbReference>
<protein>
    <submittedName>
        <fullName evidence="1">Uncharacterized protein</fullName>
    </submittedName>
</protein>
<sequence length="359" mass="41083">MERFFRSIKLKEWFQDKNVMSKMRNSEFDSKCLELRKSSDFVPPTNSAIIDAFERVVRRDIEEIRDGVSDKFKHPNVTREEYKALQELVHDDDIIIKPADKGVAVVIIDKSKYIAEINRQLRDEMVYQKLDSDPKFGIMGEINDCLKEAFENKIIDQELMNYLSLEFPRTPVLYITPKIHNSLVDPPGRPIVSGVDSVFSRIGTFLDKILNSIAKKSKSYIKDTTDFLNKLELIKLEGEVILASFDVILFYTSIEHSSGIKAVEKKLNTTEISVAGWESRGIQTLDQLVGNGTLKSFNKLQKEFGLPHGLFFRYLQLKGKYRVTKHGPALPGDFGIVKDSFNDAEVVPLIVGRWRELSV</sequence>
<keyword evidence="2" id="KW-1185">Reference proteome</keyword>
<dbReference type="PANTHER" id="PTHR21301:SF12">
    <property type="match status" value="1"/>
</dbReference>